<dbReference type="Pfam" id="PF02146">
    <property type="entry name" value="SIR2"/>
    <property type="match status" value="1"/>
</dbReference>
<evidence type="ECO:0000256" key="4">
    <source>
        <dbReference type="ARBA" id="ARBA00022833"/>
    </source>
</evidence>
<evidence type="ECO:0000313" key="11">
    <source>
        <dbReference type="EMBL" id="RWX73481.1"/>
    </source>
</evidence>
<dbReference type="PANTHER" id="PTHR11085">
    <property type="entry name" value="NAD-DEPENDENT PROTEIN DEACYLASE SIRTUIN-5, MITOCHONDRIAL-RELATED"/>
    <property type="match status" value="1"/>
</dbReference>
<comment type="caution">
    <text evidence="8">Lacks conserved residue(s) required for the propagation of feature annotation.</text>
</comment>
<dbReference type="EC" id="2.3.1.286" evidence="8"/>
<feature type="domain" description="Deacetylase sirtuin-type" evidence="10">
    <location>
        <begin position="7"/>
        <end position="255"/>
    </location>
</feature>
<comment type="function">
    <text evidence="8">NAD-dependent protein deacetylase which modulates the activities of several enzymes which are inactive in their acetylated form. Deacetylates the N-terminal lysine residue of Alba, the major archaeal chromatin protein and that, in turn, increases Alba's DNA binding affinity, thereby repressing transcription.</text>
</comment>
<feature type="binding site" evidence="8">
    <location>
        <position position="112"/>
    </location>
    <ligand>
        <name>nicotinamide</name>
        <dbReference type="ChEBI" id="CHEBI:17154"/>
    </ligand>
</feature>
<feature type="binding site" evidence="8">
    <location>
        <position position="45"/>
    </location>
    <ligand>
        <name>NAD(+)</name>
        <dbReference type="ChEBI" id="CHEBI:57540"/>
    </ligand>
</feature>
<evidence type="ECO:0000313" key="12">
    <source>
        <dbReference type="Proteomes" id="UP000288215"/>
    </source>
</evidence>
<evidence type="ECO:0000256" key="8">
    <source>
        <dbReference type="HAMAP-Rule" id="MF_01968"/>
    </source>
</evidence>
<dbReference type="GO" id="GO:0017136">
    <property type="term" value="F:histone deacetylase activity, NAD-dependent"/>
    <property type="evidence" value="ECO:0007669"/>
    <property type="project" value="TreeGrafter"/>
</dbReference>
<dbReference type="GO" id="GO:0008270">
    <property type="term" value="F:zinc ion binding"/>
    <property type="evidence" value="ECO:0007669"/>
    <property type="project" value="UniProtKB-UniRule"/>
</dbReference>
<feature type="binding site" evidence="8">
    <location>
        <position position="223"/>
    </location>
    <ligand>
        <name>NAD(+)</name>
        <dbReference type="ChEBI" id="CHEBI:57540"/>
    </ligand>
</feature>
<evidence type="ECO:0000256" key="9">
    <source>
        <dbReference type="PROSITE-ProRule" id="PRU00236"/>
    </source>
</evidence>
<organism evidence="11 12">
    <name type="scientific">Methanosuratincola subterraneus</name>
    <dbReference type="NCBI Taxonomy" id="2593994"/>
    <lineage>
        <taxon>Archaea</taxon>
        <taxon>Thermoproteota</taxon>
        <taxon>Methanosuratincolia</taxon>
        <taxon>Candidatus Methanomethylicales</taxon>
        <taxon>Candidatus Methanomethylicaceae</taxon>
        <taxon>Candidatus Methanosuratincola (ex Vanwonterghem et al. 2016)</taxon>
    </lineage>
</organism>
<dbReference type="Proteomes" id="UP000288215">
    <property type="component" value="Unassembled WGS sequence"/>
</dbReference>
<comment type="subcellular location">
    <subcellularLocation>
        <location evidence="8">Cytoplasm</location>
    </subcellularLocation>
</comment>
<feature type="binding site" evidence="8">
    <location>
        <position position="241"/>
    </location>
    <ligand>
        <name>NAD(+)</name>
        <dbReference type="ChEBI" id="CHEBI:57540"/>
    </ligand>
</feature>
<feature type="binding site" evidence="8">
    <location>
        <position position="111"/>
    </location>
    <ligand>
        <name>nicotinamide</name>
        <dbReference type="ChEBI" id="CHEBI:17154"/>
    </ligand>
</feature>
<keyword evidence="2 8" id="KW-0808">Transferase</keyword>
<dbReference type="HAMAP" id="MF_01968">
    <property type="entry name" value="Sirtuin_ClassU"/>
    <property type="match status" value="1"/>
</dbReference>
<dbReference type="InterPro" id="IPR026590">
    <property type="entry name" value="Ssirtuin_cat_dom"/>
</dbReference>
<proteinExistence type="inferred from homology"/>
<comment type="similarity">
    <text evidence="8">Belongs to the sirtuin family. Class U subfamily.</text>
</comment>
<feature type="binding site" evidence="8">
    <location>
        <position position="127"/>
    </location>
    <ligand>
        <name>NAD(+)</name>
        <dbReference type="ChEBI" id="CHEBI:57540"/>
    </ligand>
</feature>
<evidence type="ECO:0000256" key="3">
    <source>
        <dbReference type="ARBA" id="ARBA00022723"/>
    </source>
</evidence>
<feature type="binding site" evidence="8">
    <location>
        <position position="109"/>
    </location>
    <ligand>
        <name>NAD(+)</name>
        <dbReference type="ChEBI" id="CHEBI:57540"/>
    </ligand>
</feature>
<keyword evidence="6 8" id="KW-0520">NAD</keyword>
<dbReference type="NCBIfam" id="NF001753">
    <property type="entry name" value="PRK00481.1-3"/>
    <property type="match status" value="1"/>
</dbReference>
<feature type="binding site" evidence="8">
    <location>
        <position position="33"/>
    </location>
    <ligand>
        <name>NAD(+)</name>
        <dbReference type="ChEBI" id="CHEBI:57540"/>
    </ligand>
</feature>
<feature type="binding site" evidence="8">
    <location>
        <position position="37"/>
    </location>
    <ligand>
        <name>NAD(+)</name>
        <dbReference type="ChEBI" id="CHEBI:57540"/>
    </ligand>
</feature>
<feature type="binding site" evidence="8">
    <location>
        <position position="198"/>
    </location>
    <ligand>
        <name>NAD(+)</name>
        <dbReference type="ChEBI" id="CHEBI:57540"/>
    </ligand>
</feature>
<comment type="catalytic activity">
    <reaction evidence="8">
        <text>N(6)-acetyl-L-lysyl-[protein] + NAD(+) + H2O = 2''-O-acetyl-ADP-D-ribose + nicotinamide + L-lysyl-[protein]</text>
        <dbReference type="Rhea" id="RHEA:43636"/>
        <dbReference type="Rhea" id="RHEA-COMP:9752"/>
        <dbReference type="Rhea" id="RHEA-COMP:10731"/>
        <dbReference type="ChEBI" id="CHEBI:15377"/>
        <dbReference type="ChEBI" id="CHEBI:17154"/>
        <dbReference type="ChEBI" id="CHEBI:29969"/>
        <dbReference type="ChEBI" id="CHEBI:57540"/>
        <dbReference type="ChEBI" id="CHEBI:61930"/>
        <dbReference type="ChEBI" id="CHEBI:83767"/>
        <dbReference type="EC" id="2.3.1.286"/>
    </reaction>
</comment>
<feature type="binding site" evidence="8 9">
    <location>
        <position position="162"/>
    </location>
    <ligand>
        <name>Zn(2+)</name>
        <dbReference type="ChEBI" id="CHEBI:29105"/>
    </ligand>
</feature>
<feature type="active site" description="Proton acceptor" evidence="8 9">
    <location>
        <position position="127"/>
    </location>
</feature>
<dbReference type="GO" id="GO:0005737">
    <property type="term" value="C:cytoplasm"/>
    <property type="evidence" value="ECO:0007669"/>
    <property type="project" value="UniProtKB-SubCell"/>
</dbReference>
<feature type="binding site" evidence="8">
    <location>
        <position position="44"/>
    </location>
    <ligand>
        <name>nicotinamide</name>
        <dbReference type="ChEBI" id="CHEBI:17154"/>
    </ligand>
</feature>
<keyword evidence="1 8" id="KW-0963">Cytoplasm</keyword>
<dbReference type="InterPro" id="IPR050134">
    <property type="entry name" value="NAD-dep_sirtuin_deacylases"/>
</dbReference>
<evidence type="ECO:0000256" key="5">
    <source>
        <dbReference type="ARBA" id="ARBA00023015"/>
    </source>
</evidence>
<dbReference type="InterPro" id="IPR028628">
    <property type="entry name" value="Sirtuin_class_U"/>
</dbReference>
<name>A0A444L7A0_METS7</name>
<feature type="binding site" evidence="8">
    <location>
        <position position="224"/>
    </location>
    <ligand>
        <name>NAD(+)</name>
        <dbReference type="ChEBI" id="CHEBI:57540"/>
    </ligand>
</feature>
<evidence type="ECO:0000256" key="7">
    <source>
        <dbReference type="ARBA" id="ARBA00023163"/>
    </source>
</evidence>
<feature type="binding site" evidence="8 9">
    <location>
        <position position="160"/>
    </location>
    <ligand>
        <name>Zn(2+)</name>
        <dbReference type="ChEBI" id="CHEBI:29105"/>
    </ligand>
</feature>
<evidence type="ECO:0000256" key="1">
    <source>
        <dbReference type="ARBA" id="ARBA00022490"/>
    </source>
</evidence>
<dbReference type="SUPFAM" id="SSF52467">
    <property type="entry name" value="DHS-like NAD/FAD-binding domain"/>
    <property type="match status" value="1"/>
</dbReference>
<dbReference type="GO" id="GO:0070403">
    <property type="term" value="F:NAD+ binding"/>
    <property type="evidence" value="ECO:0007669"/>
    <property type="project" value="UniProtKB-UniRule"/>
</dbReference>
<comment type="caution">
    <text evidence="11">The sequence shown here is derived from an EMBL/GenBank/DDBJ whole genome shotgun (WGS) entry which is preliminary data.</text>
</comment>
<gene>
    <name evidence="8" type="primary">cobB</name>
    <name evidence="11" type="ORF">Metus_1455</name>
</gene>
<dbReference type="AlphaFoldDB" id="A0A444L7A0"/>
<keyword evidence="3 8" id="KW-0479">Metal-binding</keyword>
<feature type="binding site" evidence="8">
    <location>
        <position position="44"/>
    </location>
    <ligand>
        <name>NAD(+)</name>
        <dbReference type="ChEBI" id="CHEBI:57540"/>
    </ligand>
</feature>
<protein>
    <recommendedName>
        <fullName evidence="8">NAD-dependent protein deacetylase</fullName>
        <ecNumber evidence="8">2.3.1.286</ecNumber>
    </recommendedName>
    <alternativeName>
        <fullName evidence="8">Regulatory protein SIR2 homolog</fullName>
    </alternativeName>
</protein>
<dbReference type="PROSITE" id="PS50305">
    <property type="entry name" value="SIRTUIN"/>
    <property type="match status" value="1"/>
</dbReference>
<feature type="binding site" evidence="8">
    <location>
        <position position="111"/>
    </location>
    <ligand>
        <name>NAD(+)</name>
        <dbReference type="ChEBI" id="CHEBI:57540"/>
    </ligand>
</feature>
<feature type="binding site" evidence="8 9">
    <location>
        <position position="138"/>
    </location>
    <ligand>
        <name>Zn(2+)</name>
        <dbReference type="ChEBI" id="CHEBI:29105"/>
    </ligand>
</feature>
<keyword evidence="7 8" id="KW-0804">Transcription</keyword>
<dbReference type="InterPro" id="IPR003000">
    <property type="entry name" value="Sirtuin"/>
</dbReference>
<dbReference type="Gene3D" id="3.30.1600.10">
    <property type="entry name" value="SIR2/SIRT2 'Small Domain"/>
    <property type="match status" value="1"/>
</dbReference>
<dbReference type="InterPro" id="IPR029035">
    <property type="entry name" value="DHS-like_NAD/FAD-binding_dom"/>
</dbReference>
<comment type="cofactor">
    <cofactor evidence="8">
        <name>Zn(2+)</name>
        <dbReference type="ChEBI" id="CHEBI:29105"/>
    </cofactor>
    <text evidence="8">Binds 1 zinc ion per subunit.</text>
</comment>
<evidence type="ECO:0000256" key="2">
    <source>
        <dbReference type="ARBA" id="ARBA00022679"/>
    </source>
</evidence>
<dbReference type="InterPro" id="IPR026591">
    <property type="entry name" value="Sirtuin_cat_small_dom_sf"/>
</dbReference>
<accession>A0A444L7A0</accession>
<keyword evidence="5 8" id="KW-0805">Transcription regulation</keyword>
<feature type="binding site" evidence="8 9">
    <location>
        <position position="135"/>
    </location>
    <ligand>
        <name>Zn(2+)</name>
        <dbReference type="ChEBI" id="CHEBI:29105"/>
    </ligand>
</feature>
<evidence type="ECO:0000259" key="10">
    <source>
        <dbReference type="PROSITE" id="PS50305"/>
    </source>
</evidence>
<dbReference type="Gene3D" id="3.40.50.1220">
    <property type="entry name" value="TPP-binding domain"/>
    <property type="match status" value="1"/>
</dbReference>
<keyword evidence="4 8" id="KW-0862">Zinc</keyword>
<sequence>MADRIGCSSSTECVERIASILGSSRDAVAFTGAGISTDSGIPDFRGRQGLWKRFDPRMATRSFMLEDPRAFWEFYAMRFEALAGAEPNPGHRALARLEGEGLLAAVITQNIDGLHAKAGSRRVIELHGNIMTSRCDDCGSVRPTEECARLVRERGEVPRCVCGGLIRPSVVLFEEPVGMFEAALRIAQESDLCLAVGSSLTVYPAAAIPEAVKAAGGKLIIVNADPTPLDQRADLVVRDGASPVLAGVVRALGLGEV</sequence>
<feature type="binding site" evidence="8">
    <location>
        <position position="199"/>
    </location>
    <ligand>
        <name>NAD(+)</name>
        <dbReference type="ChEBI" id="CHEBI:57540"/>
    </ligand>
</feature>
<feature type="binding site" evidence="8">
    <location>
        <position position="112"/>
    </location>
    <ligand>
        <name>NAD(+)</name>
        <dbReference type="ChEBI" id="CHEBI:57540"/>
    </ligand>
</feature>
<evidence type="ECO:0000256" key="6">
    <source>
        <dbReference type="ARBA" id="ARBA00023027"/>
    </source>
</evidence>
<reference evidence="11 12" key="1">
    <citation type="submission" date="2018-12" db="EMBL/GenBank/DDBJ databases">
        <title>The complete genome of the methanogenic archaea of the candidate phylum Verstraetearchaeota, obtained from the metagenome of underground thermal water.</title>
        <authorList>
            <person name="Kadnikov V.V."/>
            <person name="Mardanov A.V."/>
            <person name="Beletsky A.V."/>
            <person name="Karnachuk O.V."/>
            <person name="Ravin N.V."/>
        </authorList>
    </citation>
    <scope>NUCLEOTIDE SEQUENCE [LARGE SCALE GENOMIC DNA]</scope>
    <source>
        <strain evidence="11">Ch88</strain>
    </source>
</reference>
<dbReference type="PANTHER" id="PTHR11085:SF11">
    <property type="entry name" value="NAD-DEPENDENT PROTEIN DEACETYLASE"/>
    <property type="match status" value="1"/>
</dbReference>
<dbReference type="EMBL" id="RXGA01000003">
    <property type="protein sequence ID" value="RWX73481.1"/>
    <property type="molecule type" value="Genomic_DNA"/>
</dbReference>